<evidence type="ECO:0000313" key="6">
    <source>
        <dbReference type="Proteomes" id="UP000005666"/>
    </source>
</evidence>
<dbReference type="HOGENOM" id="CLU_010194_2_9_1"/>
<keyword evidence="3" id="KW-0560">Oxidoreductase</keyword>
<protein>
    <recommendedName>
        <fullName evidence="7">NADPH-dependent 1-acyldihydroxyacetone phosphate reductase</fullName>
    </recommendedName>
</protein>
<dbReference type="PRINTS" id="PR00081">
    <property type="entry name" value="GDHRDH"/>
</dbReference>
<dbReference type="CDD" id="cd05374">
    <property type="entry name" value="17beta-HSD-like_SDR_c"/>
    <property type="match status" value="1"/>
</dbReference>
<evidence type="ECO:0008006" key="7">
    <source>
        <dbReference type="Google" id="ProtNLM"/>
    </source>
</evidence>
<dbReference type="RefSeq" id="XP_003686051.1">
    <property type="nucleotide sequence ID" value="XM_003686003.1"/>
</dbReference>
<accession>G8BV35</accession>
<dbReference type="STRING" id="1071381.G8BV35"/>
<dbReference type="FunFam" id="3.40.50.720:FF:000261">
    <property type="entry name" value="NADPH-dependent 1-acyldihydroxyacetone phosphate reductase"/>
    <property type="match status" value="1"/>
</dbReference>
<organism evidence="5 6">
    <name type="scientific">Tetrapisispora phaffii (strain ATCC 24235 / CBS 4417 / NBRC 1672 / NRRL Y-8282 / UCD 70-5)</name>
    <name type="common">Yeast</name>
    <name type="synonym">Fabospora phaffii</name>
    <dbReference type="NCBI Taxonomy" id="1071381"/>
    <lineage>
        <taxon>Eukaryota</taxon>
        <taxon>Fungi</taxon>
        <taxon>Dikarya</taxon>
        <taxon>Ascomycota</taxon>
        <taxon>Saccharomycotina</taxon>
        <taxon>Saccharomycetes</taxon>
        <taxon>Saccharomycetales</taxon>
        <taxon>Saccharomycetaceae</taxon>
        <taxon>Tetrapisispora</taxon>
    </lineage>
</organism>
<dbReference type="EMBL" id="HE612861">
    <property type="protein sequence ID" value="CCE63617.1"/>
    <property type="molecule type" value="Genomic_DNA"/>
</dbReference>
<dbReference type="InterPro" id="IPR036291">
    <property type="entry name" value="NAD(P)-bd_dom_sf"/>
</dbReference>
<evidence type="ECO:0000256" key="4">
    <source>
        <dbReference type="RuleBase" id="RU000363"/>
    </source>
</evidence>
<dbReference type="Pfam" id="PF00106">
    <property type="entry name" value="adh_short"/>
    <property type="match status" value="1"/>
</dbReference>
<keyword evidence="2" id="KW-0521">NADP</keyword>
<keyword evidence="6" id="KW-1185">Reference proteome</keyword>
<dbReference type="PRINTS" id="PR00080">
    <property type="entry name" value="SDRFAMILY"/>
</dbReference>
<name>G8BV35_TETPH</name>
<dbReference type="PANTHER" id="PTHR44169">
    <property type="entry name" value="NADPH-DEPENDENT 1-ACYLDIHYDROXYACETONE PHOSPHATE REDUCTASE"/>
    <property type="match status" value="1"/>
</dbReference>
<evidence type="ECO:0000313" key="5">
    <source>
        <dbReference type="EMBL" id="CCE63617.1"/>
    </source>
</evidence>
<dbReference type="eggNOG" id="KOG1209">
    <property type="taxonomic scope" value="Eukaryota"/>
</dbReference>
<sequence length="291" mass="32151">MPKSRTQVALVTGASSGIGFNVSKQLAAKGYKVYACARRTEPIEPLSKEFPGLIIPTKLDISKELEILELKKRLSEDLPEGKLDILYNNAGQSCTYPALDVSNIAMEQCFQVNVFGHINLCRELSQFLINSQGTIVFTGSLAGIISFPFGSIYSATKAAIHAYARGLHLELKPFNVRVINVVTGGVDTNIADTRPLPESSIYNFPAGLEAFQGRQKMAKNNHPISAEIYAKQVLDVVFSKKDPVDLYRGTMSTFLRYVAQFVPYSILEYGLVAKFKLGKVFEVLKTKTKQE</sequence>
<dbReference type="PANTHER" id="PTHR44169:SF6">
    <property type="entry name" value="NADPH-DEPENDENT 1-ACYLDIHYDROXYACETONE PHOSPHATE REDUCTASE"/>
    <property type="match status" value="1"/>
</dbReference>
<dbReference type="GO" id="GO:0000140">
    <property type="term" value="F:acylglycerone-phosphate reductase (NADP+) activity"/>
    <property type="evidence" value="ECO:0007669"/>
    <property type="project" value="EnsemblFungi"/>
</dbReference>
<dbReference type="InterPro" id="IPR020904">
    <property type="entry name" value="Sc_DH/Rdtase_CS"/>
</dbReference>
<dbReference type="OMA" id="GGTPDWF"/>
<dbReference type="KEGG" id="tpf:TPHA_0F01320"/>
<dbReference type="Gene3D" id="3.40.50.720">
    <property type="entry name" value="NAD(P)-binding Rossmann-like Domain"/>
    <property type="match status" value="1"/>
</dbReference>
<dbReference type="GO" id="GO:0004806">
    <property type="term" value="F:triacylglycerol lipase activity"/>
    <property type="evidence" value="ECO:0007669"/>
    <property type="project" value="EnsemblFungi"/>
</dbReference>
<comment type="similarity">
    <text evidence="1 4">Belongs to the short-chain dehydrogenases/reductases (SDR) family.</text>
</comment>
<dbReference type="AlphaFoldDB" id="G8BV35"/>
<dbReference type="OrthoDB" id="2102561at2759"/>
<dbReference type="GO" id="GO:0006654">
    <property type="term" value="P:phosphatidic acid biosynthetic process"/>
    <property type="evidence" value="ECO:0007669"/>
    <property type="project" value="EnsemblFungi"/>
</dbReference>
<gene>
    <name evidence="5" type="primary">TPHA0F01320</name>
    <name evidence="5" type="ordered locus">TPHA_0F01320</name>
</gene>
<dbReference type="GO" id="GO:0019433">
    <property type="term" value="P:triglyceride catabolic process"/>
    <property type="evidence" value="ECO:0007669"/>
    <property type="project" value="EnsemblFungi"/>
</dbReference>
<reference evidence="5 6" key="1">
    <citation type="journal article" date="2011" name="Proc. Natl. Acad. Sci. U.S.A.">
        <title>Evolutionary erosion of yeast sex chromosomes by mating-type switching accidents.</title>
        <authorList>
            <person name="Gordon J.L."/>
            <person name="Armisen D."/>
            <person name="Proux-Wera E."/>
            <person name="Oheigeartaigh S.S."/>
            <person name="Byrne K.P."/>
            <person name="Wolfe K.H."/>
        </authorList>
    </citation>
    <scope>NUCLEOTIDE SEQUENCE [LARGE SCALE GENOMIC DNA]</scope>
    <source>
        <strain evidence="6">ATCC 24235 / CBS 4417 / NBRC 1672 / NRRL Y-8282 / UCD 70-5</strain>
    </source>
</reference>
<evidence type="ECO:0000256" key="1">
    <source>
        <dbReference type="ARBA" id="ARBA00006484"/>
    </source>
</evidence>
<dbReference type="PROSITE" id="PS00061">
    <property type="entry name" value="ADH_SHORT"/>
    <property type="match status" value="1"/>
</dbReference>
<dbReference type="InterPro" id="IPR002347">
    <property type="entry name" value="SDR_fam"/>
</dbReference>
<dbReference type="GO" id="GO:0005783">
    <property type="term" value="C:endoplasmic reticulum"/>
    <property type="evidence" value="ECO:0007669"/>
    <property type="project" value="EnsemblFungi"/>
</dbReference>
<evidence type="ECO:0000256" key="3">
    <source>
        <dbReference type="ARBA" id="ARBA00023002"/>
    </source>
</evidence>
<dbReference type="GeneID" id="11535562"/>
<dbReference type="SUPFAM" id="SSF51735">
    <property type="entry name" value="NAD(P)-binding Rossmann-fold domains"/>
    <property type="match status" value="1"/>
</dbReference>
<evidence type="ECO:0000256" key="2">
    <source>
        <dbReference type="ARBA" id="ARBA00022857"/>
    </source>
</evidence>
<dbReference type="Proteomes" id="UP000005666">
    <property type="component" value="Chromosome 6"/>
</dbReference>
<proteinExistence type="inferred from homology"/>
<dbReference type="GO" id="GO:0005811">
    <property type="term" value="C:lipid droplet"/>
    <property type="evidence" value="ECO:0007669"/>
    <property type="project" value="EnsemblFungi"/>
</dbReference>